<feature type="coiled-coil region" evidence="3">
    <location>
        <begin position="302"/>
        <end position="368"/>
    </location>
</feature>
<reference evidence="7" key="1">
    <citation type="journal article" date="2014" name="Science">
        <title>Nonhuman genetics. Genomic basis for the convergent evolution of electric organs.</title>
        <authorList>
            <person name="Gallant J.R."/>
            <person name="Traeger L.L."/>
            <person name="Volkening J.D."/>
            <person name="Moffett H."/>
            <person name="Chen P.H."/>
            <person name="Novina C.D."/>
            <person name="Phillips G.N.Jr."/>
            <person name="Anand R."/>
            <person name="Wells G.B."/>
            <person name="Pinch M."/>
            <person name="Guth R."/>
            <person name="Unguez G.A."/>
            <person name="Albert J.S."/>
            <person name="Zakon H.H."/>
            <person name="Samanta M.P."/>
            <person name="Sussman M.R."/>
        </authorList>
    </citation>
    <scope>NUCLEOTIDE SEQUENCE [LARGE SCALE GENOMIC DNA]</scope>
</reference>
<name>A0A4W4G913_ELEEL</name>
<evidence type="ECO:0000313" key="6">
    <source>
        <dbReference type="Ensembl" id="ENSEEEP00000034030.2"/>
    </source>
</evidence>
<keyword evidence="7" id="KW-1185">Reference proteome</keyword>
<keyword evidence="2 3" id="KW-0175">Coiled coil</keyword>
<dbReference type="Gene3D" id="1.20.5.500">
    <property type="entry name" value="Single helix bin"/>
    <property type="match status" value="1"/>
</dbReference>
<dbReference type="Gene3D" id="1.20.5.1160">
    <property type="entry name" value="Vasodilator-stimulated phosphoprotein"/>
    <property type="match status" value="1"/>
</dbReference>
<evidence type="ECO:0000256" key="3">
    <source>
        <dbReference type="SAM" id="Coils"/>
    </source>
</evidence>
<evidence type="ECO:0000313" key="7">
    <source>
        <dbReference type="Proteomes" id="UP000314983"/>
    </source>
</evidence>
<feature type="coiled-coil region" evidence="3">
    <location>
        <begin position="204"/>
        <end position="231"/>
    </location>
</feature>
<dbReference type="GO" id="GO:0005198">
    <property type="term" value="F:structural molecule activity"/>
    <property type="evidence" value="ECO:0007669"/>
    <property type="project" value="InterPro"/>
</dbReference>
<dbReference type="Ensembl" id="ENSEEET00000034430.2">
    <property type="protein sequence ID" value="ENSEEEP00000034030.2"/>
    <property type="gene ID" value="ENSEEEG00000016113.2"/>
</dbReference>
<dbReference type="AlphaFoldDB" id="A0A4W4G913"/>
<dbReference type="InterPro" id="IPR039008">
    <property type="entry name" value="IF_rod_dom"/>
</dbReference>
<evidence type="ECO:0000256" key="1">
    <source>
        <dbReference type="ARBA" id="ARBA00022754"/>
    </source>
</evidence>
<dbReference type="GeneTree" id="ENSGT00950000182969"/>
<evidence type="ECO:0000256" key="4">
    <source>
        <dbReference type="SAM" id="MobiDB-lite"/>
    </source>
</evidence>
<organism evidence="6 7">
    <name type="scientific">Electrophorus electricus</name>
    <name type="common">Electric eel</name>
    <name type="synonym">Gymnotus electricus</name>
    <dbReference type="NCBI Taxonomy" id="8005"/>
    <lineage>
        <taxon>Eukaryota</taxon>
        <taxon>Metazoa</taxon>
        <taxon>Chordata</taxon>
        <taxon>Craniata</taxon>
        <taxon>Vertebrata</taxon>
        <taxon>Euteleostomi</taxon>
        <taxon>Actinopterygii</taxon>
        <taxon>Neopterygii</taxon>
        <taxon>Teleostei</taxon>
        <taxon>Ostariophysi</taxon>
        <taxon>Gymnotiformes</taxon>
        <taxon>Gymnotoidei</taxon>
        <taxon>Gymnotidae</taxon>
        <taxon>Electrophorus</taxon>
    </lineage>
</organism>
<evidence type="ECO:0000256" key="2">
    <source>
        <dbReference type="ARBA" id="ARBA00023054"/>
    </source>
</evidence>
<dbReference type="PANTHER" id="PTHR23239:SF367">
    <property type="entry name" value="KERATIN 15-RELATED"/>
    <property type="match status" value="1"/>
</dbReference>
<evidence type="ECO:0000259" key="5">
    <source>
        <dbReference type="PROSITE" id="PS51842"/>
    </source>
</evidence>
<feature type="domain" description="IF rod" evidence="5">
    <location>
        <begin position="94"/>
        <end position="397"/>
    </location>
</feature>
<dbReference type="Pfam" id="PF00038">
    <property type="entry name" value="Filament"/>
    <property type="match status" value="1"/>
</dbReference>
<reference evidence="6" key="5">
    <citation type="submission" date="2025-09" db="UniProtKB">
        <authorList>
            <consortium name="Ensembl"/>
        </authorList>
    </citation>
    <scope>IDENTIFICATION</scope>
</reference>
<dbReference type="PROSITE" id="PS51842">
    <property type="entry name" value="IF_ROD_2"/>
    <property type="match status" value="1"/>
</dbReference>
<dbReference type="Proteomes" id="UP000314983">
    <property type="component" value="Chromosome 8"/>
</dbReference>
<dbReference type="InterPro" id="IPR002957">
    <property type="entry name" value="Keratin_I"/>
</dbReference>
<dbReference type="PRINTS" id="PR01248">
    <property type="entry name" value="TYPE1KERATIN"/>
</dbReference>
<feature type="compositionally biased region" description="Basic and acidic residues" evidence="4">
    <location>
        <begin position="430"/>
        <end position="446"/>
    </location>
</feature>
<feature type="coiled-coil region" evidence="3">
    <location>
        <begin position="98"/>
        <end position="132"/>
    </location>
</feature>
<gene>
    <name evidence="6" type="primary">LOC113581155</name>
</gene>
<dbReference type="SMART" id="SM01391">
    <property type="entry name" value="Filament"/>
    <property type="match status" value="1"/>
</dbReference>
<reference evidence="7" key="2">
    <citation type="journal article" date="2017" name="Sci. Adv.">
        <title>A tail of two voltages: Proteomic comparison of the three electric organs of the electric eel.</title>
        <authorList>
            <person name="Traeger L.L."/>
            <person name="Sabat G."/>
            <person name="Barrett-Wilt G.A."/>
            <person name="Wells G.B."/>
            <person name="Sussman M.R."/>
        </authorList>
    </citation>
    <scope>NUCLEOTIDE SEQUENCE [LARGE SCALE GENOMIC DNA]</scope>
</reference>
<protein>
    <recommendedName>
        <fullName evidence="5">IF rod domain-containing protein</fullName>
    </recommendedName>
</protein>
<dbReference type="Gene3D" id="1.20.5.170">
    <property type="match status" value="1"/>
</dbReference>
<proteinExistence type="predicted"/>
<feature type="region of interest" description="Disordered" evidence="4">
    <location>
        <begin position="426"/>
        <end position="446"/>
    </location>
</feature>
<sequence length="446" mass="50398">MYHSLHFTSSVGGPWGYSQLSTSQRWQTYHWTYGMLNLWSANIHGGAGSPEICNSRGPALLGISAVHGGVSFALGFGGNNAFSQGDVIDVFENKKTTMQNLNDRMAIYLEKVHSLEKINNDLELKIRQFLDNKSSPKSQDYSAFYTTISDLHGKVLHAIRVNSSINLNISNARLTTDDFRVKFKNELNIRLSVGADVASLRKLRDELTLVRSDLEMNIKELRGDLDMLKNNHEEELLVLQAQKTKEKVNVEVNAKPHQDLSKGLDEFRQQYESIIAKNLGDVQLWFHITKHSETIGSHKTEITDLKSTLQNLEIALQSELSQKASLKATLEDTEAHYSTILARYQLQITSKEEVLAQLRAELESKKQDCMILLTMRTRLELEITEYRSLLDREAGSAVLCNWVPVSLKTVETVVEEVVERKVVSTTNKAVNKDSKKPPKQTEHKTS</sequence>
<dbReference type="GO" id="GO:0005882">
    <property type="term" value="C:intermediate filament"/>
    <property type="evidence" value="ECO:0007669"/>
    <property type="project" value="UniProtKB-KW"/>
</dbReference>
<reference evidence="6" key="3">
    <citation type="submission" date="2020-05" db="EMBL/GenBank/DDBJ databases">
        <title>Electrophorus electricus (electric eel) genome, fEleEle1, primary haplotype.</title>
        <authorList>
            <person name="Myers G."/>
            <person name="Meyer A."/>
            <person name="Fedrigo O."/>
            <person name="Formenti G."/>
            <person name="Rhie A."/>
            <person name="Tracey A."/>
            <person name="Sims Y."/>
            <person name="Jarvis E.D."/>
        </authorList>
    </citation>
    <scope>NUCLEOTIDE SEQUENCE [LARGE SCALE GENOMIC DNA]</scope>
</reference>
<keyword evidence="1" id="KW-0403">Intermediate filament</keyword>
<reference evidence="6" key="4">
    <citation type="submission" date="2025-08" db="UniProtKB">
        <authorList>
            <consortium name="Ensembl"/>
        </authorList>
    </citation>
    <scope>IDENTIFICATION</scope>
</reference>
<dbReference type="SUPFAM" id="SSF64593">
    <property type="entry name" value="Intermediate filament protein, coiled coil region"/>
    <property type="match status" value="2"/>
</dbReference>
<accession>A0A4W4G913</accession>
<dbReference type="PANTHER" id="PTHR23239">
    <property type="entry name" value="INTERMEDIATE FILAMENT"/>
    <property type="match status" value="1"/>
</dbReference>